<sequence length="140" mass="14960">MAGLDLPDGVFQLQLFEGNSRTPVQTAHLRLRSANQPARTGGDRFTLGHQVEEISSSILGATACDPEGNIRGSLLDVHQTGGPLGDLASITPNWYQGRHGHLDPEPLEGLSGGGELIEIGDVDYAVCFRTGAHHWLLPTI</sequence>
<feature type="non-terminal residue" evidence="1">
    <location>
        <position position="140"/>
    </location>
</feature>
<proteinExistence type="predicted"/>
<organism evidence="1">
    <name type="scientific">marine metagenome</name>
    <dbReference type="NCBI Taxonomy" id="408172"/>
    <lineage>
        <taxon>unclassified sequences</taxon>
        <taxon>metagenomes</taxon>
        <taxon>ecological metagenomes</taxon>
    </lineage>
</organism>
<accession>A0A382JGV2</accession>
<name>A0A382JGV2_9ZZZZ</name>
<protein>
    <submittedName>
        <fullName evidence="1">Uncharacterized protein</fullName>
    </submittedName>
</protein>
<dbReference type="AlphaFoldDB" id="A0A382JGV2"/>
<dbReference type="EMBL" id="UINC01074151">
    <property type="protein sequence ID" value="SVC11066.1"/>
    <property type="molecule type" value="Genomic_DNA"/>
</dbReference>
<evidence type="ECO:0000313" key="1">
    <source>
        <dbReference type="EMBL" id="SVC11066.1"/>
    </source>
</evidence>
<gene>
    <name evidence="1" type="ORF">METZ01_LOCUS263920</name>
</gene>
<reference evidence="1" key="1">
    <citation type="submission" date="2018-05" db="EMBL/GenBank/DDBJ databases">
        <authorList>
            <person name="Lanie J.A."/>
            <person name="Ng W.-L."/>
            <person name="Kazmierczak K.M."/>
            <person name="Andrzejewski T.M."/>
            <person name="Davidsen T.M."/>
            <person name="Wayne K.J."/>
            <person name="Tettelin H."/>
            <person name="Glass J.I."/>
            <person name="Rusch D."/>
            <person name="Podicherti R."/>
            <person name="Tsui H.-C.T."/>
            <person name="Winkler M.E."/>
        </authorList>
    </citation>
    <scope>NUCLEOTIDE SEQUENCE</scope>
</reference>